<dbReference type="EMBL" id="HBIN01009523">
    <property type="protein sequence ID" value="CAE0436851.1"/>
    <property type="molecule type" value="Transcribed_RNA"/>
</dbReference>
<name>A0A6S8BSG7_9STRA</name>
<accession>A0A6S8BSG7</accession>
<feature type="region of interest" description="Disordered" evidence="1">
    <location>
        <begin position="475"/>
        <end position="512"/>
    </location>
</feature>
<feature type="compositionally biased region" description="Polar residues" evidence="1">
    <location>
        <begin position="503"/>
        <end position="512"/>
    </location>
</feature>
<protein>
    <submittedName>
        <fullName evidence="2">Uncharacterized protein</fullName>
    </submittedName>
</protein>
<organism evidence="2">
    <name type="scientific">Aplanochytrium stocchinoi</name>
    <dbReference type="NCBI Taxonomy" id="215587"/>
    <lineage>
        <taxon>Eukaryota</taxon>
        <taxon>Sar</taxon>
        <taxon>Stramenopiles</taxon>
        <taxon>Bigyra</taxon>
        <taxon>Labyrinthulomycetes</taxon>
        <taxon>Thraustochytrida</taxon>
        <taxon>Thraustochytriidae</taxon>
        <taxon>Aplanochytrium</taxon>
    </lineage>
</organism>
<dbReference type="EMBL" id="HBIN01009524">
    <property type="protein sequence ID" value="CAE0436852.1"/>
    <property type="molecule type" value="Transcribed_RNA"/>
</dbReference>
<evidence type="ECO:0000313" key="2">
    <source>
        <dbReference type="EMBL" id="CAE0436851.1"/>
    </source>
</evidence>
<sequence>MGNGFHAIDTSNLMDYLGLWNILLSCTPHLDTNTPGTFVQTENIVGLADTIENMMIEELPYSVEGHQFLMKFLKLKSAALPPALSESDSTSGEKIVRTRWVPTVSEREGEEYKKYHLDQNLKKARLIDDLKSLVSKRKWEIMKPELRKMWRRELEMLHDAFTDCERLKRDGGNPEAVAFALQEAESLYSRLLLTEKENSDSTENEERADFMSQVYQIMEMMLVGKPMTSSMLKDIHNPVNMSYAWPKSTTATFVELLARMSEVSVSAQFKALSKDVLTKFFISKDLSQHPHIRNRTFALRCECALRYTRLGDMLDKKIARKVLFDFVPPQYYYAQVQPLKDLRKQKSGIFEPSLAAVLVNNLETLTSMKKVSGKWILNEEYSQDSEVYDSALFTWIGKRNSVRLQVIDNVCFDLKTNVVGLMLPMKSLITYKYIVLVDVQTYEIVTEPNLVSDLRNKLVKTKNKSEFASASRDMSLNYKNKKKRKQIGIFDEKNDSSNRKATKSMNSSMKAR</sequence>
<evidence type="ECO:0000256" key="1">
    <source>
        <dbReference type="SAM" id="MobiDB-lite"/>
    </source>
</evidence>
<evidence type="ECO:0000313" key="3">
    <source>
        <dbReference type="EMBL" id="CAE0436852.1"/>
    </source>
</evidence>
<proteinExistence type="predicted"/>
<reference evidence="2" key="1">
    <citation type="submission" date="2021-01" db="EMBL/GenBank/DDBJ databases">
        <authorList>
            <person name="Corre E."/>
            <person name="Pelletier E."/>
            <person name="Niang G."/>
            <person name="Scheremetjew M."/>
            <person name="Finn R."/>
            <person name="Kale V."/>
            <person name="Holt S."/>
            <person name="Cochrane G."/>
            <person name="Meng A."/>
            <person name="Brown T."/>
            <person name="Cohen L."/>
        </authorList>
    </citation>
    <scope>NUCLEOTIDE SEQUENCE</scope>
    <source>
        <strain evidence="2">GSBS06</strain>
    </source>
</reference>
<gene>
    <name evidence="2" type="ORF">ASTO00021_LOCUS7098</name>
    <name evidence="3" type="ORF">ASTO00021_LOCUS7099</name>
</gene>
<dbReference type="AlphaFoldDB" id="A0A6S8BSG7"/>